<feature type="transmembrane region" description="Helical" evidence="15">
    <location>
        <begin position="974"/>
        <end position="996"/>
    </location>
</feature>
<dbReference type="SUPFAM" id="SSF81324">
    <property type="entry name" value="Voltage-gated potassium channels"/>
    <property type="match status" value="4"/>
</dbReference>
<evidence type="ECO:0000256" key="1">
    <source>
        <dbReference type="ARBA" id="ARBA00004141"/>
    </source>
</evidence>
<evidence type="ECO:0000256" key="11">
    <source>
        <dbReference type="ARBA" id="ARBA00023136"/>
    </source>
</evidence>
<feature type="domain" description="Ion transport" evidence="16">
    <location>
        <begin position="1175"/>
        <end position="1438"/>
    </location>
</feature>
<evidence type="ECO:0000256" key="5">
    <source>
        <dbReference type="ARBA" id="ARBA00022692"/>
    </source>
</evidence>
<keyword evidence="13" id="KW-0407">Ion channel</keyword>
<keyword evidence="9 15" id="KW-1133">Transmembrane helix</keyword>
<dbReference type="EMBL" id="CAJZBQ010000011">
    <property type="protein sequence ID" value="CAG9314127.1"/>
    <property type="molecule type" value="Genomic_DNA"/>
</dbReference>
<evidence type="ECO:0000256" key="13">
    <source>
        <dbReference type="ARBA" id="ARBA00023303"/>
    </source>
</evidence>
<feature type="transmembrane region" description="Helical" evidence="15">
    <location>
        <begin position="1488"/>
        <end position="1510"/>
    </location>
</feature>
<dbReference type="GO" id="GO:0005891">
    <property type="term" value="C:voltage-gated calcium channel complex"/>
    <property type="evidence" value="ECO:0007669"/>
    <property type="project" value="TreeGrafter"/>
</dbReference>
<organism evidence="17 18">
    <name type="scientific">Blepharisma stoltei</name>
    <dbReference type="NCBI Taxonomy" id="1481888"/>
    <lineage>
        <taxon>Eukaryota</taxon>
        <taxon>Sar</taxon>
        <taxon>Alveolata</taxon>
        <taxon>Ciliophora</taxon>
        <taxon>Postciliodesmatophora</taxon>
        <taxon>Heterotrichea</taxon>
        <taxon>Heterotrichida</taxon>
        <taxon>Blepharismidae</taxon>
        <taxon>Blepharisma</taxon>
    </lineage>
</organism>
<feature type="transmembrane region" description="Helical" evidence="15">
    <location>
        <begin position="247"/>
        <end position="271"/>
    </location>
</feature>
<feature type="transmembrane region" description="Helical" evidence="15">
    <location>
        <begin position="1179"/>
        <end position="1196"/>
    </location>
</feature>
<protein>
    <recommendedName>
        <fullName evidence="16">Ion transport domain-containing protein</fullName>
    </recommendedName>
</protein>
<feature type="region of interest" description="Disordered" evidence="14">
    <location>
        <begin position="1902"/>
        <end position="1921"/>
    </location>
</feature>
<dbReference type="GO" id="GO:0098703">
    <property type="term" value="P:calcium ion import across plasma membrane"/>
    <property type="evidence" value="ECO:0007669"/>
    <property type="project" value="TreeGrafter"/>
</dbReference>
<dbReference type="Pfam" id="PF00520">
    <property type="entry name" value="Ion_trans"/>
    <property type="match status" value="4"/>
</dbReference>
<evidence type="ECO:0000256" key="2">
    <source>
        <dbReference type="ARBA" id="ARBA00022448"/>
    </source>
</evidence>
<sequence length="1921" mass="221941">MKDQFNPSFKVQYMEKKHNFQHFAELPPIKHKSRLKYYSSEKYSNPDDDSMKFHNEMSQYLMSEQTPSNSISSLSFEIRKANPEALNMSFHERIDNELYHAKFSETKFKSLKSLILLKPREETDDTELLQGYMRIREWTKFEEIEAINTKNPFSDTRKAFLRIKWALIELCRKIVKSSIFDAIILCFIIANTVIIAIEDPDTSDESSILNNLDDIFLYVYTAEFGLKIIAYGVVISKGSYFRDPWNIFDFIILVTAWLANIYSSSFNFNALRSLRILRPLKSISSLKDLRILVSALFQSIVPIANALMMLFFVLLIYAIIGNQLFGGLFKYKCMDLETGKFPSAPGSDSVCGDLGCPDGFVCVKSLDNPVYGKINYDNVLIGALQCFTSVSLEGWSTIMKIGEKTLNKPTSIIFSITLIFIGAFMMLNIMEVILISNLSKEMDKSRAKQKERDLIEEELADSSVLDNLIQISEEDDENWKESFEFKYNNSENSKKYRGYTDSSLIRDSFKTSVRANIIKPPYRMHEIFKNAEIIVRNSNFTDRYELIDSSENMSEQNQEGNITPNESLPTPVFDWENYKHRTSSIQTNHEYKSIDALKQDISGKFADNSWLDFEKINKHTSFRYQIPSTNVYDKKDNEGGNKSSLISWATPRTTARIKNLKLRKDLLGKLRDVNDKTKIKAFIEESYEIHSNSFIDVIPVINKSSYSKPSNKYRFSYRNNKDISSSIESLTQSWDNKVSDTIMRYREKGDRFDVFKYLCQKHKMKAAFHMTAIKVPKIIKKIKDNDFSARNIVGDWSGFDVNSKSKINKSIDIVENMNFRIWRRGIFGIWNQLTFPLFLLAGSKYFNYFMIFCIIGNTTVLSVNYYGIDSDTSLILNQINTVFTIIFVCEMGIKILGLGLINYCKEKINLFDASITILGLVDFLLITGSGSVISAIWAIRVFRIFRVVRVARLFRYLQTTTHIIDKISKNIYMFFYLTIFLSLFVIIFTILGVQLFSNKLDFAEAHNQYNYNNLYFSFLSTFQILTDENWNNEEYLTMRSSYGYPGTLFPAVWLMLGNEILLNIFLALVLDIFSVEDENSESSSLDGKSGLTSKNGLFESRSRKKKEKRLKALEEAINGDFEFDENISLEEIKRQSMLKKQTSYFTGIECRNSFFIFSKENKFRKICYFLSSNPTMEKCILAIILVSTLKLIWDTYLLDFPSTDIRIEISNNLDTAFTCIFAFEMIIKSVSMGFILSKGSYLRDRWCQLDFIIVIFSIVDLALTDISWPEIKVLRILRILRPLRIISHNVQMKIMLNALIESLIGVINVFGAILILWLVFSILGVSLFAGKLYSCSKSNINNRNECENYGYNWDAYHFNFDNVIEAMVDSFILTTQESWPDYMYAACSAYKDGYAPISNYYPNAAIYFIVHLCLSSVFFMNLFSGVVFEKFIEAKKNESSLASLILSKEQMVWVEIQSLITQSKPELDIASKPKNRFQALFFIIQNHWIFESFIILCIILNFFLMCLYYDQASTRYTDSLEVCNMIFTYIFIGEGAIKLIGLGKNYFKDGWNRFDFFVVISSCVDLVFSYMTVSIDHVWSKAPQLIRAIRVLRVTRVVRLIKKFKTLQDLITLVSYSIPSILNVSAILLLVYVIYAVLGVYLFHSINSGAVFDDYSNMSNFDQALVKLFKHSTGENWPDAMYDCADSVGKTVSYIYWISFIAFTTFIMINLFVMVILQDYEDFANDAESGVILFNKDVKKFKNAWAVYSAESHGKRIHYKFLVDFMLALGDGLGAPYGFTHGQVLKILSTLDLDIDADGYIYYNDMLYSVMKRKYERGIDAILDENSEKLLRKEESSTTKKLRAIRDKSSMDFYSFDKISELKNKGKTNLFLSMIYTRTVLRAWNNWTRRKKAKGNASISITPRMSDEDFPGENSLMSEIE</sequence>
<evidence type="ECO:0000256" key="3">
    <source>
        <dbReference type="ARBA" id="ARBA00022568"/>
    </source>
</evidence>
<evidence type="ECO:0000256" key="8">
    <source>
        <dbReference type="ARBA" id="ARBA00022882"/>
    </source>
</evidence>
<evidence type="ECO:0000313" key="18">
    <source>
        <dbReference type="Proteomes" id="UP001162131"/>
    </source>
</evidence>
<keyword evidence="6" id="KW-0677">Repeat</keyword>
<feature type="transmembrane region" description="Helical" evidence="15">
    <location>
        <begin position="1048"/>
        <end position="1070"/>
    </location>
</feature>
<feature type="transmembrane region" description="Helical" evidence="15">
    <location>
        <begin position="913"/>
        <end position="939"/>
    </location>
</feature>
<feature type="transmembrane region" description="Helical" evidence="15">
    <location>
        <begin position="412"/>
        <end position="438"/>
    </location>
</feature>
<evidence type="ECO:0000256" key="7">
    <source>
        <dbReference type="ARBA" id="ARBA00022837"/>
    </source>
</evidence>
<proteinExistence type="predicted"/>
<feature type="domain" description="Ion transport" evidence="16">
    <location>
        <begin position="843"/>
        <end position="1080"/>
    </location>
</feature>
<evidence type="ECO:0000259" key="16">
    <source>
        <dbReference type="Pfam" id="PF00520"/>
    </source>
</evidence>
<comment type="subcellular location">
    <subcellularLocation>
        <location evidence="1">Membrane</location>
        <topology evidence="1">Multi-pass membrane protein</topology>
    </subcellularLocation>
</comment>
<dbReference type="Proteomes" id="UP001162131">
    <property type="component" value="Unassembled WGS sequence"/>
</dbReference>
<keyword evidence="4" id="KW-0107">Calcium channel</keyword>
<dbReference type="Gene3D" id="1.10.238.10">
    <property type="entry name" value="EF-hand"/>
    <property type="match status" value="1"/>
</dbReference>
<gene>
    <name evidence="17" type="ORF">BSTOLATCC_MIC9924</name>
</gene>
<dbReference type="GO" id="GO:0008331">
    <property type="term" value="F:high voltage-gated calcium channel activity"/>
    <property type="evidence" value="ECO:0007669"/>
    <property type="project" value="TreeGrafter"/>
</dbReference>
<reference evidence="17" key="1">
    <citation type="submission" date="2021-09" db="EMBL/GenBank/DDBJ databases">
        <authorList>
            <consortium name="AG Swart"/>
            <person name="Singh M."/>
            <person name="Singh A."/>
            <person name="Seah K."/>
            <person name="Emmerich C."/>
        </authorList>
    </citation>
    <scope>NUCLEOTIDE SEQUENCE</scope>
    <source>
        <strain evidence="17">ATCC30299</strain>
    </source>
</reference>
<evidence type="ECO:0000256" key="14">
    <source>
        <dbReference type="SAM" id="MobiDB-lite"/>
    </source>
</evidence>
<feature type="transmembrane region" description="Helical" evidence="15">
    <location>
        <begin position="1610"/>
        <end position="1643"/>
    </location>
</feature>
<keyword evidence="3" id="KW-0109">Calcium transport</keyword>
<feature type="domain" description="Ion transport" evidence="16">
    <location>
        <begin position="178"/>
        <end position="444"/>
    </location>
</feature>
<dbReference type="InterPro" id="IPR005821">
    <property type="entry name" value="Ion_trans_dom"/>
</dbReference>
<evidence type="ECO:0000256" key="6">
    <source>
        <dbReference type="ARBA" id="ARBA00022737"/>
    </source>
</evidence>
<keyword evidence="5 15" id="KW-0812">Transmembrane</keyword>
<feature type="transmembrane region" description="Helical" evidence="15">
    <location>
        <begin position="1694"/>
        <end position="1717"/>
    </location>
</feature>
<dbReference type="PANTHER" id="PTHR45628:SF7">
    <property type="entry name" value="VOLTAGE-DEPENDENT CALCIUM CHANNEL TYPE A SUBUNIT ALPHA-1"/>
    <property type="match status" value="1"/>
</dbReference>
<evidence type="ECO:0000256" key="10">
    <source>
        <dbReference type="ARBA" id="ARBA00023065"/>
    </source>
</evidence>
<evidence type="ECO:0000256" key="12">
    <source>
        <dbReference type="ARBA" id="ARBA00023180"/>
    </source>
</evidence>
<keyword evidence="8" id="KW-0851">Voltage-gated channel</keyword>
<name>A0AAU9ILQ4_9CILI</name>
<feature type="transmembrane region" description="Helical" evidence="15">
    <location>
        <begin position="879"/>
        <end position="901"/>
    </location>
</feature>
<feature type="transmembrane region" description="Helical" evidence="15">
    <location>
        <begin position="1404"/>
        <end position="1428"/>
    </location>
</feature>
<feature type="transmembrane region" description="Helical" evidence="15">
    <location>
        <begin position="1554"/>
        <end position="1573"/>
    </location>
</feature>
<dbReference type="FunFam" id="1.20.120.350:FF:000009">
    <property type="entry name" value="Voltage-dependent T-type calcium channel subunit alpha"/>
    <property type="match status" value="1"/>
</dbReference>
<keyword evidence="10" id="KW-0406">Ion transport</keyword>
<dbReference type="Gene3D" id="1.10.287.70">
    <property type="match status" value="4"/>
</dbReference>
<evidence type="ECO:0000256" key="15">
    <source>
        <dbReference type="SAM" id="Phobius"/>
    </source>
</evidence>
<feature type="transmembrane region" description="Helical" evidence="15">
    <location>
        <begin position="179"/>
        <end position="197"/>
    </location>
</feature>
<keyword evidence="7" id="KW-0106">Calcium</keyword>
<dbReference type="Gene3D" id="1.20.120.350">
    <property type="entry name" value="Voltage-gated potassium channels. Chain C"/>
    <property type="match status" value="4"/>
</dbReference>
<evidence type="ECO:0000256" key="4">
    <source>
        <dbReference type="ARBA" id="ARBA00022673"/>
    </source>
</evidence>
<dbReference type="FunFam" id="1.10.287.70:FF:000117">
    <property type="entry name" value="Voltage-gated Ca2+ channel, alpha subunit"/>
    <property type="match status" value="1"/>
</dbReference>
<dbReference type="InterPro" id="IPR027359">
    <property type="entry name" value="Volt_channel_dom_sf"/>
</dbReference>
<feature type="domain" description="Ion transport" evidence="16">
    <location>
        <begin position="1488"/>
        <end position="1726"/>
    </location>
</feature>
<dbReference type="PANTHER" id="PTHR45628">
    <property type="entry name" value="VOLTAGE-DEPENDENT CALCIUM CHANNEL TYPE A SUBUNIT ALPHA-1"/>
    <property type="match status" value="1"/>
</dbReference>
<comment type="caution">
    <text evidence="17">The sequence shown here is derived from an EMBL/GenBank/DDBJ whole genome shotgun (WGS) entry which is preliminary data.</text>
</comment>
<feature type="transmembrane region" description="Helical" evidence="15">
    <location>
        <begin position="1216"/>
        <end position="1237"/>
    </location>
</feature>
<feature type="transmembrane region" description="Helical" evidence="15">
    <location>
        <begin position="1303"/>
        <end position="1329"/>
    </location>
</feature>
<feature type="transmembrane region" description="Helical" evidence="15">
    <location>
        <begin position="217"/>
        <end position="235"/>
    </location>
</feature>
<keyword evidence="11 15" id="KW-0472">Membrane</keyword>
<feature type="transmembrane region" description="Helical" evidence="15">
    <location>
        <begin position="1522"/>
        <end position="1542"/>
    </location>
</feature>
<evidence type="ECO:0000313" key="17">
    <source>
        <dbReference type="EMBL" id="CAG9314127.1"/>
    </source>
</evidence>
<accession>A0AAU9ILQ4</accession>
<feature type="transmembrane region" description="Helical" evidence="15">
    <location>
        <begin position="848"/>
        <end position="867"/>
    </location>
</feature>
<keyword evidence="2" id="KW-0813">Transport</keyword>
<evidence type="ECO:0000256" key="9">
    <source>
        <dbReference type="ARBA" id="ARBA00022989"/>
    </source>
</evidence>
<dbReference type="InterPro" id="IPR050599">
    <property type="entry name" value="VDCC_alpha-1_subunit"/>
</dbReference>
<keyword evidence="18" id="KW-1185">Reference proteome</keyword>
<keyword evidence="12" id="KW-0325">Glycoprotein</keyword>
<feature type="transmembrane region" description="Helical" evidence="15">
    <location>
        <begin position="291"/>
        <end position="320"/>
    </location>
</feature>